<dbReference type="AlphaFoldDB" id="A2FVB3"/>
<gene>
    <name evidence="1" type="ORF">TVAG_497940</name>
</gene>
<evidence type="ECO:0000313" key="1">
    <source>
        <dbReference type="EMBL" id="EAX91153.1"/>
    </source>
</evidence>
<dbReference type="VEuPathDB" id="TrichDB:TVAGG3_0148460"/>
<proteinExistence type="predicted"/>
<dbReference type="RefSeq" id="XP_001304083.1">
    <property type="nucleotide sequence ID" value="XM_001304082.1"/>
</dbReference>
<evidence type="ECO:0000313" key="2">
    <source>
        <dbReference type="Proteomes" id="UP000001542"/>
    </source>
</evidence>
<organism evidence="1 2">
    <name type="scientific">Trichomonas vaginalis (strain ATCC PRA-98 / G3)</name>
    <dbReference type="NCBI Taxonomy" id="412133"/>
    <lineage>
        <taxon>Eukaryota</taxon>
        <taxon>Metamonada</taxon>
        <taxon>Parabasalia</taxon>
        <taxon>Trichomonadida</taxon>
        <taxon>Trichomonadidae</taxon>
        <taxon>Trichomonas</taxon>
    </lineage>
</organism>
<dbReference type="EMBL" id="DS114054">
    <property type="protein sequence ID" value="EAX91153.1"/>
    <property type="molecule type" value="Genomic_DNA"/>
</dbReference>
<protein>
    <submittedName>
        <fullName evidence="1">Uncharacterized protein</fullName>
    </submittedName>
</protein>
<sequence>MLGSGQAKEFLKYLNELVNSEDSYFPDYERFVLTVTDFLKFLYIPKVRMKMFAPILDKFKYFFDIEPENSNHIENMIVENLFRICRCEDSTVDFDHVFHQIVKRACAYQFTDLEAMSKFLDSLAPEITFDSDMIIGLLLLNDIDADDCIGKMLDCLHIPTLFVNIINDVIQIDYDGSKFARIIARLNSKRLSPEFIKYSVDVLESKAEELYKNDYNFLFFFMALDELLGKDCFDVFKRYLVLDFGDLTMDMILKIYNDHNINDIELYKCLFDTFSKFFITKPSEIFSETQREDILYNLRVSS</sequence>
<keyword evidence="2" id="KW-1185">Reference proteome</keyword>
<reference evidence="1" key="2">
    <citation type="journal article" date="2007" name="Science">
        <title>Draft genome sequence of the sexually transmitted pathogen Trichomonas vaginalis.</title>
        <authorList>
            <person name="Carlton J.M."/>
            <person name="Hirt R.P."/>
            <person name="Silva J.C."/>
            <person name="Delcher A.L."/>
            <person name="Schatz M."/>
            <person name="Zhao Q."/>
            <person name="Wortman J.R."/>
            <person name="Bidwell S.L."/>
            <person name="Alsmark U.C.M."/>
            <person name="Besteiro S."/>
            <person name="Sicheritz-Ponten T."/>
            <person name="Noel C.J."/>
            <person name="Dacks J.B."/>
            <person name="Foster P.G."/>
            <person name="Simillion C."/>
            <person name="Van de Peer Y."/>
            <person name="Miranda-Saavedra D."/>
            <person name="Barton G.J."/>
            <person name="Westrop G.D."/>
            <person name="Mueller S."/>
            <person name="Dessi D."/>
            <person name="Fiori P.L."/>
            <person name="Ren Q."/>
            <person name="Paulsen I."/>
            <person name="Zhang H."/>
            <person name="Bastida-Corcuera F.D."/>
            <person name="Simoes-Barbosa A."/>
            <person name="Brown M.T."/>
            <person name="Hayes R.D."/>
            <person name="Mukherjee M."/>
            <person name="Okumura C.Y."/>
            <person name="Schneider R."/>
            <person name="Smith A.J."/>
            <person name="Vanacova S."/>
            <person name="Villalvazo M."/>
            <person name="Haas B.J."/>
            <person name="Pertea M."/>
            <person name="Feldblyum T.V."/>
            <person name="Utterback T.R."/>
            <person name="Shu C.L."/>
            <person name="Osoegawa K."/>
            <person name="de Jong P.J."/>
            <person name="Hrdy I."/>
            <person name="Horvathova L."/>
            <person name="Zubacova Z."/>
            <person name="Dolezal P."/>
            <person name="Malik S.B."/>
            <person name="Logsdon J.M. Jr."/>
            <person name="Henze K."/>
            <person name="Gupta A."/>
            <person name="Wang C.C."/>
            <person name="Dunne R.L."/>
            <person name="Upcroft J.A."/>
            <person name="Upcroft P."/>
            <person name="White O."/>
            <person name="Salzberg S.L."/>
            <person name="Tang P."/>
            <person name="Chiu C.-H."/>
            <person name="Lee Y.-S."/>
            <person name="Embley T.M."/>
            <person name="Coombs G.H."/>
            <person name="Mottram J.C."/>
            <person name="Tachezy J."/>
            <person name="Fraser-Liggett C.M."/>
            <person name="Johnson P.J."/>
        </authorList>
    </citation>
    <scope>NUCLEOTIDE SEQUENCE [LARGE SCALE GENOMIC DNA]</scope>
    <source>
        <strain evidence="1">G3</strain>
    </source>
</reference>
<dbReference type="KEGG" id="tva:4748846"/>
<name>A2FVB3_TRIV3</name>
<reference evidence="1" key="1">
    <citation type="submission" date="2006-10" db="EMBL/GenBank/DDBJ databases">
        <authorList>
            <person name="Amadeo P."/>
            <person name="Zhao Q."/>
            <person name="Wortman J."/>
            <person name="Fraser-Liggett C."/>
            <person name="Carlton J."/>
        </authorList>
    </citation>
    <scope>NUCLEOTIDE SEQUENCE</scope>
    <source>
        <strain evidence="1">G3</strain>
    </source>
</reference>
<dbReference type="InParanoid" id="A2FVB3"/>
<dbReference type="VEuPathDB" id="TrichDB:TVAG_497940"/>
<accession>A2FVB3</accession>
<dbReference type="Proteomes" id="UP000001542">
    <property type="component" value="Unassembled WGS sequence"/>
</dbReference>